<evidence type="ECO:0000256" key="11">
    <source>
        <dbReference type="ARBA" id="ARBA00023157"/>
    </source>
</evidence>
<dbReference type="FunFam" id="3.40.390.10:FF:000001">
    <property type="entry name" value="A disintegrin and metalloproteinase with thrombospondin motifs 1"/>
    <property type="match status" value="1"/>
</dbReference>
<proteinExistence type="predicted"/>
<keyword evidence="10" id="KW-0482">Metalloprotease</keyword>
<keyword evidence="6 18" id="KW-0732">Signal</keyword>
<dbReference type="PANTHER" id="PTHR13723">
    <property type="entry name" value="ADAMTS A DISINTEGRIN AND METALLOPROTEASE WITH THROMBOSPONDIN MOTIFS PROTEASE"/>
    <property type="match status" value="1"/>
</dbReference>
<feature type="disulfide bond" evidence="15">
    <location>
        <begin position="744"/>
        <end position="756"/>
    </location>
</feature>
<evidence type="ECO:0000256" key="2">
    <source>
        <dbReference type="ARBA" id="ARBA00022525"/>
    </source>
</evidence>
<evidence type="ECO:0000256" key="15">
    <source>
        <dbReference type="PIRSR" id="PIRSR613273-3"/>
    </source>
</evidence>
<feature type="disulfide bond" evidence="15">
    <location>
        <begin position="695"/>
        <end position="706"/>
    </location>
</feature>
<dbReference type="PROSITE" id="PS50215">
    <property type="entry name" value="ADAM_MEPRO"/>
    <property type="match status" value="1"/>
</dbReference>
<dbReference type="GO" id="GO:0004222">
    <property type="term" value="F:metalloendopeptidase activity"/>
    <property type="evidence" value="ECO:0007669"/>
    <property type="project" value="InterPro"/>
</dbReference>
<dbReference type="InterPro" id="IPR001590">
    <property type="entry name" value="Peptidase_M12B"/>
</dbReference>
<comment type="caution">
    <text evidence="20">The sequence shown here is derived from an EMBL/GenBank/DDBJ whole genome shotgun (WGS) entry which is preliminary data.</text>
</comment>
<dbReference type="SUPFAM" id="SSF82895">
    <property type="entry name" value="TSP-1 type 1 repeat"/>
    <property type="match status" value="2"/>
</dbReference>
<evidence type="ECO:0000256" key="14">
    <source>
        <dbReference type="PIRSR" id="PIRSR613273-2"/>
    </source>
</evidence>
<feature type="binding site" evidence="14">
    <location>
        <position position="628"/>
    </location>
    <ligand>
        <name>Ca(2+)</name>
        <dbReference type="ChEBI" id="CHEBI:29108"/>
        <label>1</label>
    </ligand>
</feature>
<name>A0AAV1IZW1_9NEOP</name>
<feature type="compositionally biased region" description="Basic and acidic residues" evidence="17">
    <location>
        <begin position="153"/>
        <end position="162"/>
    </location>
</feature>
<dbReference type="InterPro" id="IPR041645">
    <property type="entry name" value="ADAMTS_CR_2"/>
</dbReference>
<evidence type="ECO:0000256" key="4">
    <source>
        <dbReference type="ARBA" id="ARBA00022670"/>
    </source>
</evidence>
<dbReference type="FunFam" id="2.20.100.10:FF:000006">
    <property type="entry name" value="A disintegrin and metalloproteinase with thrombospondin motifs 1"/>
    <property type="match status" value="1"/>
</dbReference>
<dbReference type="GO" id="GO:0006508">
    <property type="term" value="P:proteolysis"/>
    <property type="evidence" value="ECO:0007669"/>
    <property type="project" value="UniProtKB-KW"/>
</dbReference>
<feature type="region of interest" description="Disordered" evidence="17">
    <location>
        <begin position="153"/>
        <end position="176"/>
    </location>
</feature>
<feature type="disulfide bond" evidence="15">
    <location>
        <begin position="733"/>
        <end position="771"/>
    </location>
</feature>
<feature type="disulfide bond" evidence="15">
    <location>
        <begin position="664"/>
        <end position="682"/>
    </location>
</feature>
<evidence type="ECO:0000256" key="7">
    <source>
        <dbReference type="ARBA" id="ARBA00022737"/>
    </source>
</evidence>
<feature type="binding site" evidence="14">
    <location>
        <position position="506"/>
    </location>
    <ligand>
        <name>Ca(2+)</name>
        <dbReference type="ChEBI" id="CHEBI:29108"/>
        <label>1</label>
    </ligand>
</feature>
<feature type="disulfide bond" evidence="15">
    <location>
        <begin position="729"/>
        <end position="766"/>
    </location>
</feature>
<feature type="active site" evidence="13 16">
    <location>
        <position position="566"/>
    </location>
</feature>
<dbReference type="PRINTS" id="PR01705">
    <property type="entry name" value="TSP1REPEAT"/>
</dbReference>
<comment type="caution">
    <text evidence="16">Lacks conserved residue(s) required for the propagation of feature annotation.</text>
</comment>
<evidence type="ECO:0000256" key="8">
    <source>
        <dbReference type="ARBA" id="ARBA00022801"/>
    </source>
</evidence>
<dbReference type="InterPro" id="IPR050439">
    <property type="entry name" value="ADAMTS_ADAMTS-like"/>
</dbReference>
<feature type="binding site" evidence="14">
    <location>
        <position position="628"/>
    </location>
    <ligand>
        <name>Ca(2+)</name>
        <dbReference type="ChEBI" id="CHEBI:29108"/>
        <label>2</label>
    </ligand>
</feature>
<comment type="cofactor">
    <cofactor evidence="14">
        <name>Zn(2+)</name>
        <dbReference type="ChEBI" id="CHEBI:29105"/>
    </cofactor>
    <text evidence="14">Binds 1 zinc ion per subunit.</text>
</comment>
<feature type="signal peptide" evidence="18">
    <location>
        <begin position="1"/>
        <end position="33"/>
    </location>
</feature>
<dbReference type="GO" id="GO:0030198">
    <property type="term" value="P:extracellular matrix organization"/>
    <property type="evidence" value="ECO:0007669"/>
    <property type="project" value="InterPro"/>
</dbReference>
<feature type="disulfide bond" evidence="15">
    <location>
        <begin position="653"/>
        <end position="676"/>
    </location>
</feature>
<feature type="binding site" evidence="14">
    <location>
        <position position="420"/>
    </location>
    <ligand>
        <name>Ca(2+)</name>
        <dbReference type="ChEBI" id="CHEBI:29108"/>
        <label>1</label>
    </ligand>
</feature>
<feature type="disulfide bond" evidence="15">
    <location>
        <begin position="582"/>
        <end position="609"/>
    </location>
</feature>
<dbReference type="Pfam" id="PF19030">
    <property type="entry name" value="TSP1_ADAMTS"/>
    <property type="match status" value="1"/>
</dbReference>
<dbReference type="Pfam" id="PF01421">
    <property type="entry name" value="Reprolysin"/>
    <property type="match status" value="1"/>
</dbReference>
<accession>A0AAV1IZW1</accession>
<dbReference type="Pfam" id="PF19236">
    <property type="entry name" value="ADAMTS_CR_3"/>
    <property type="match status" value="1"/>
</dbReference>
<feature type="disulfide bond" evidence="15">
    <location>
        <begin position="495"/>
        <end position="549"/>
    </location>
</feature>
<dbReference type="InterPro" id="IPR036383">
    <property type="entry name" value="TSP1_rpt_sf"/>
</dbReference>
<evidence type="ECO:0000256" key="16">
    <source>
        <dbReference type="PROSITE-ProRule" id="PRU00276"/>
    </source>
</evidence>
<dbReference type="InterPro" id="IPR013273">
    <property type="entry name" value="ADAMTS/ADAMTS-like"/>
</dbReference>
<feature type="disulfide bond" evidence="15">
    <location>
        <begin position="671"/>
        <end position="701"/>
    </location>
</feature>
<evidence type="ECO:0000313" key="21">
    <source>
        <dbReference type="Proteomes" id="UP001497472"/>
    </source>
</evidence>
<comment type="subcellular location">
    <subcellularLocation>
        <location evidence="1">Secreted</location>
        <location evidence="1">Extracellular space</location>
        <location evidence="1">Extracellular matrix</location>
    </subcellularLocation>
</comment>
<dbReference type="Gene3D" id="2.20.100.10">
    <property type="entry name" value="Thrombospondin type-1 (TSP1) repeat"/>
    <property type="match status" value="2"/>
</dbReference>
<feature type="region of interest" description="Disordered" evidence="17">
    <location>
        <begin position="245"/>
        <end position="268"/>
    </location>
</feature>
<sequence length="1118" mass="127912">MPAGNCEVLRKMDIRRSLFKLLLFQVLIVRCTAKSIAENTPRAQIVGDLEHTIQNSIRNLIHSGIYSHKHLDTSEVEVVTPVKVTHDGELVSHELDHIHEHGHSRARRDLRDTEHHLPHTVHYNLTLAGRDLRLDLRPSVTFITPSMIVERHGADGRTRSRPQEAATSCHYTGSVRGQPSSKIAISACDGLAGHLRTEQGEYWIEPSNQISTDSSKGRPHIIFKRSAVDKVKSFYREKREVSSRTNLSNYNGDRHQRYENSKHSNNKRINKDVMDPRRRAYLEERQRRLEALRRDPMSYRREQIKRAERRRMHSVSKSVSIENSNSIEQLKNKTHSKHRFEQRPRRIRTRRRRRSKNCATKQPRYQWENKNQRNIKLEDHKNSRNNKKYHHRSHQQLNSRWGLNQTRRSTRSVSKPRHVEVLLVADKSMTDFHDQGSLETYLLTIMNMVSSLYMDPSIGNYIKVVVVKIILVEELQAAPDLEVTTNADSTLNSFCRWQHQLNPNDDKDPHHHDVAILVTRQDICSQHDLPCSTLGVAHVAGMCKPDRSCSVNEDNGIMLAHTITHELGHNFGLYHDTEKIGCHRREGSTLHIMTPIFEADTVQVAWSRCSKRDVTNFLDAGLGECLSDRPTDDEPYVYPEVPAGVMFDAASQCHLQFGAEAVVCAKPTELCEHLWCLVNNTCKTMLRPAAPGTTCGENMWCQNQTCVARTPSPVPRDGGWGPWSDWSECSRTCGAGVSTQYRECNNPEPYNNGHYCIGDRSRYKVCNTDPCPINEPTFREVQCARYNNMTYNNETISEWIPYIDQDKPCDLQCVPRNRNDVEMVGGFVIDGTPCRQSIGSRDMCISGVCYKVGCDWIVDSDVEEDECGVCGGDGSACKTVQGIYNKDTTRRSGFSEVAVIPAGSRNVKIQEKVSPGNYISIAGAKSSRIYLNGARNTTLTEYFVAGAPAVYERDRDWEKVRISGPLAEDIKVYQRIFRGRHRNPGVTYQYVVDQPKRRYHYRVSDWTPCSVTCGLGRMHRYYQCFDDHNRQVDLSQCYHIEQPRHEALMQQCRLPDCTHWWVGPWKPCQPCHMPGEDATKQRNVHCVNKVSNNVVSDLECDPSTKPIHSIRCPDVPAC</sequence>
<evidence type="ECO:0000256" key="5">
    <source>
        <dbReference type="ARBA" id="ARBA00022723"/>
    </source>
</evidence>
<dbReference type="GO" id="GO:0031012">
    <property type="term" value="C:extracellular matrix"/>
    <property type="evidence" value="ECO:0007669"/>
    <property type="project" value="TreeGrafter"/>
</dbReference>
<evidence type="ECO:0000256" key="3">
    <source>
        <dbReference type="ARBA" id="ARBA00022530"/>
    </source>
</evidence>
<keyword evidence="8" id="KW-0378">Hydrolase</keyword>
<dbReference type="PRINTS" id="PR01857">
    <property type="entry name" value="ADAMTSFAMILY"/>
</dbReference>
<keyword evidence="2" id="KW-0964">Secreted</keyword>
<dbReference type="Pfam" id="PF17771">
    <property type="entry name" value="ADAMTS_CR_2"/>
    <property type="match status" value="1"/>
</dbReference>
<dbReference type="Proteomes" id="UP001497472">
    <property type="component" value="Unassembled WGS sequence"/>
</dbReference>
<feature type="compositionally biased region" description="Basic and acidic residues" evidence="17">
    <location>
        <begin position="252"/>
        <end position="262"/>
    </location>
</feature>
<evidence type="ECO:0000256" key="1">
    <source>
        <dbReference type="ARBA" id="ARBA00004498"/>
    </source>
</evidence>
<feature type="binding site" evidence="14 16">
    <location>
        <position position="569"/>
    </location>
    <ligand>
        <name>Zn(2+)</name>
        <dbReference type="ChEBI" id="CHEBI:29105"/>
        <note>catalytic</note>
    </ligand>
</feature>
<feature type="compositionally biased region" description="Basic residues" evidence="17">
    <location>
        <begin position="345"/>
        <end position="356"/>
    </location>
</feature>
<dbReference type="CDD" id="cd04273">
    <property type="entry name" value="ZnMc_ADAMTS_like"/>
    <property type="match status" value="1"/>
</dbReference>
<dbReference type="PROSITE" id="PS50092">
    <property type="entry name" value="TSP1"/>
    <property type="match status" value="2"/>
</dbReference>
<dbReference type="SMART" id="SM00209">
    <property type="entry name" value="TSP1"/>
    <property type="match status" value="2"/>
</dbReference>
<feature type="compositionally biased region" description="Polar residues" evidence="17">
    <location>
        <begin position="165"/>
        <end position="176"/>
    </location>
</feature>
<dbReference type="AlphaFoldDB" id="A0AAV1IZW1"/>
<feature type="binding site" evidence="14">
    <location>
        <position position="513"/>
    </location>
    <ligand>
        <name>Ca(2+)</name>
        <dbReference type="ChEBI" id="CHEBI:29108"/>
        <label>1</label>
    </ligand>
</feature>
<keyword evidence="5 14" id="KW-0479">Metal-binding</keyword>
<feature type="disulfide bond" evidence="15">
    <location>
        <begin position="524"/>
        <end position="531"/>
    </location>
</feature>
<dbReference type="GO" id="GO:0046872">
    <property type="term" value="F:metal ion binding"/>
    <property type="evidence" value="ECO:0007669"/>
    <property type="project" value="UniProtKB-KW"/>
</dbReference>
<evidence type="ECO:0000256" key="12">
    <source>
        <dbReference type="ARBA" id="ARBA00023180"/>
    </source>
</evidence>
<dbReference type="Gene3D" id="3.40.390.10">
    <property type="entry name" value="Collagenase (Catalytic Domain)"/>
    <property type="match status" value="1"/>
</dbReference>
<feature type="binding site" evidence="14">
    <location>
        <position position="420"/>
    </location>
    <ligand>
        <name>Ca(2+)</name>
        <dbReference type="ChEBI" id="CHEBI:29108"/>
        <label>2</label>
    </ligand>
</feature>
<reference evidence="20 21" key="1">
    <citation type="submission" date="2023-11" db="EMBL/GenBank/DDBJ databases">
        <authorList>
            <person name="Okamura Y."/>
        </authorList>
    </citation>
    <scope>NUCLEOTIDE SEQUENCE [LARGE SCALE GENOMIC DNA]</scope>
</reference>
<dbReference type="Pfam" id="PF01562">
    <property type="entry name" value="Pep_M12B_propep"/>
    <property type="match status" value="1"/>
</dbReference>
<dbReference type="InterPro" id="IPR016064">
    <property type="entry name" value="NAD/diacylglycerol_kinase_sf"/>
</dbReference>
<dbReference type="InterPro" id="IPR010294">
    <property type="entry name" value="ADAMTS_spacer1"/>
</dbReference>
<feature type="chain" id="PRO_5043987560" description="Peptidase M12B domain-containing protein" evidence="18">
    <location>
        <begin position="34"/>
        <end position="1118"/>
    </location>
</feature>
<dbReference type="PANTHER" id="PTHR13723:SF200">
    <property type="entry name" value="ADAM METALLOPEPTIDASE WITH THROMBOSPONDIN TYPE 1 MOTIF B, ISOFORM B"/>
    <property type="match status" value="1"/>
</dbReference>
<evidence type="ECO:0000256" key="9">
    <source>
        <dbReference type="ARBA" id="ARBA00022833"/>
    </source>
</evidence>
<dbReference type="Gene3D" id="2.60.120.830">
    <property type="match status" value="1"/>
</dbReference>
<gene>
    <name evidence="20" type="ORF">LNINA_LOCUS2063</name>
</gene>
<protein>
    <recommendedName>
        <fullName evidence="19">Peptidase M12B domain-containing protein</fullName>
    </recommendedName>
</protein>
<keyword evidence="4" id="KW-0645">Protease</keyword>
<keyword evidence="9 14" id="KW-0862">Zinc</keyword>
<keyword evidence="11 15" id="KW-1015">Disulfide bond</keyword>
<keyword evidence="14" id="KW-0106">Calcium</keyword>
<dbReference type="SUPFAM" id="SSF111331">
    <property type="entry name" value="NAD kinase/diacylglycerol kinase-like"/>
    <property type="match status" value="1"/>
</dbReference>
<dbReference type="Pfam" id="PF00090">
    <property type="entry name" value="TSP_1"/>
    <property type="match status" value="1"/>
</dbReference>
<evidence type="ECO:0000256" key="13">
    <source>
        <dbReference type="PIRSR" id="PIRSR613273-1"/>
    </source>
</evidence>
<dbReference type="InterPro" id="IPR002870">
    <property type="entry name" value="Peptidase_M12B_N"/>
</dbReference>
<feature type="binding site" evidence="14">
    <location>
        <position position="625"/>
    </location>
    <ligand>
        <name>Ca(2+)</name>
        <dbReference type="ChEBI" id="CHEBI:29108"/>
        <label>1</label>
    </ligand>
</feature>
<evidence type="ECO:0000313" key="20">
    <source>
        <dbReference type="EMBL" id="CAK1542142.1"/>
    </source>
</evidence>
<feature type="binding site" evidence="14 16">
    <location>
        <position position="575"/>
    </location>
    <ligand>
        <name>Zn(2+)</name>
        <dbReference type="ChEBI" id="CHEBI:29105"/>
        <note>catalytic</note>
    </ligand>
</feature>
<organism evidence="20 21">
    <name type="scientific">Leptosia nina</name>
    <dbReference type="NCBI Taxonomy" id="320188"/>
    <lineage>
        <taxon>Eukaryota</taxon>
        <taxon>Metazoa</taxon>
        <taxon>Ecdysozoa</taxon>
        <taxon>Arthropoda</taxon>
        <taxon>Hexapoda</taxon>
        <taxon>Insecta</taxon>
        <taxon>Pterygota</taxon>
        <taxon>Neoptera</taxon>
        <taxon>Endopterygota</taxon>
        <taxon>Lepidoptera</taxon>
        <taxon>Glossata</taxon>
        <taxon>Ditrysia</taxon>
        <taxon>Papilionoidea</taxon>
        <taxon>Pieridae</taxon>
        <taxon>Pierinae</taxon>
        <taxon>Leptosia</taxon>
    </lineage>
</organism>
<dbReference type="EMBL" id="CAVLEF010000003">
    <property type="protein sequence ID" value="CAK1542142.1"/>
    <property type="molecule type" value="Genomic_DNA"/>
</dbReference>
<feature type="domain" description="Peptidase M12B" evidence="19">
    <location>
        <begin position="417"/>
        <end position="630"/>
    </location>
</feature>
<keyword evidence="3" id="KW-0272">Extracellular matrix</keyword>
<evidence type="ECO:0000256" key="18">
    <source>
        <dbReference type="SAM" id="SignalP"/>
    </source>
</evidence>
<dbReference type="InterPro" id="IPR024079">
    <property type="entry name" value="MetalloPept_cat_dom_sf"/>
</dbReference>
<keyword evidence="21" id="KW-1185">Reference proteome</keyword>
<dbReference type="InterPro" id="IPR045371">
    <property type="entry name" value="ADAMTS_CR_3"/>
</dbReference>
<dbReference type="SUPFAM" id="SSF55486">
    <property type="entry name" value="Metalloproteases ('zincins'), catalytic domain"/>
    <property type="match status" value="1"/>
</dbReference>
<feature type="region of interest" description="Disordered" evidence="17">
    <location>
        <begin position="332"/>
        <end position="397"/>
    </location>
</feature>
<dbReference type="Gene3D" id="3.40.1620.60">
    <property type="match status" value="1"/>
</dbReference>
<keyword evidence="7" id="KW-0677">Repeat</keyword>
<keyword evidence="12" id="KW-0325">Glycoprotein</keyword>
<evidence type="ECO:0000259" key="19">
    <source>
        <dbReference type="PROSITE" id="PS50215"/>
    </source>
</evidence>
<feature type="binding site" evidence="14">
    <location>
        <position position="506"/>
    </location>
    <ligand>
        <name>Ca(2+)</name>
        <dbReference type="ChEBI" id="CHEBI:29108"/>
        <label>2</label>
    </ligand>
</feature>
<evidence type="ECO:0000256" key="17">
    <source>
        <dbReference type="SAM" id="MobiDB-lite"/>
    </source>
</evidence>
<evidence type="ECO:0000256" key="6">
    <source>
        <dbReference type="ARBA" id="ARBA00022729"/>
    </source>
</evidence>
<feature type="disulfide bond" evidence="15">
    <location>
        <begin position="543"/>
        <end position="625"/>
    </location>
</feature>
<dbReference type="InterPro" id="IPR000884">
    <property type="entry name" value="TSP1_rpt"/>
</dbReference>
<feature type="compositionally biased region" description="Basic residues" evidence="17">
    <location>
        <begin position="383"/>
        <end position="394"/>
    </location>
</feature>
<feature type="binding site" evidence="14 16">
    <location>
        <position position="565"/>
    </location>
    <ligand>
        <name>Zn(2+)</name>
        <dbReference type="ChEBI" id="CHEBI:29105"/>
        <note>catalytic</note>
    </ligand>
</feature>
<evidence type="ECO:0000256" key="10">
    <source>
        <dbReference type="ARBA" id="ARBA00023049"/>
    </source>
</evidence>
<dbReference type="Pfam" id="PF05986">
    <property type="entry name" value="ADAMTS_spacer1"/>
    <property type="match status" value="1"/>
</dbReference>